<feature type="transmembrane region" description="Helical" evidence="1">
    <location>
        <begin position="135"/>
        <end position="153"/>
    </location>
</feature>
<sequence length="206" mass="24542">MLARYIARGVFTILFLLSLFDNIFQFMTLNLFLAYVPFELCFLLRLFQPRRKIEWPLFIVFVLIFITMVPNTFYMITDLIHLKQFIFNFYAGLNLKEWIYFTYLISGVLLALYCLMVMFLEVRLFTGYKWLNRSFIFVMMCLNGLGIYVGRFLRLHSVYLINEPMRIIYKFISAIDGNAIIFVSLMVALQVLLYLFMKGVRSFNSI</sequence>
<dbReference type="EMBL" id="JAOPKZ010000005">
    <property type="protein sequence ID" value="MCU5745788.1"/>
    <property type="molecule type" value="Genomic_DNA"/>
</dbReference>
<keyword evidence="1" id="KW-0812">Transmembrane</keyword>
<accession>A0ABT2QP80</accession>
<dbReference type="Pfam" id="PF07099">
    <property type="entry name" value="DUF1361"/>
    <property type="match status" value="1"/>
</dbReference>
<dbReference type="RefSeq" id="WP_262855197.1">
    <property type="nucleotide sequence ID" value="NZ_JAOPKZ010000005.1"/>
</dbReference>
<comment type="caution">
    <text evidence="2">The sequence shown here is derived from an EMBL/GenBank/DDBJ whole genome shotgun (WGS) entry which is preliminary data.</text>
</comment>
<gene>
    <name evidence="2" type="ORF">N9R04_03505</name>
</gene>
<feature type="transmembrane region" description="Helical" evidence="1">
    <location>
        <begin position="174"/>
        <end position="197"/>
    </location>
</feature>
<feature type="transmembrane region" description="Helical" evidence="1">
    <location>
        <begin position="98"/>
        <end position="120"/>
    </location>
</feature>
<reference evidence="2 3" key="1">
    <citation type="journal article" date="2023" name="Int. J. Syst. Evol. Microbiol.">
        <title>Streptococcus sciuri sp. nov., Staphylococcus marylandisciuri sp. nov. and Staphylococcus americanisciuri sp. nov., isolated from faeces of eastern grey squirrel (Sciurus carolinensis).</title>
        <authorList>
            <person name="Volokhov D.V."/>
            <person name="Zagorodnyaya T.A."/>
            <person name="Furtak V.A."/>
            <person name="Nattanmai G."/>
            <person name="Randall L."/>
            <person name="Jose S."/>
            <person name="Gao Y."/>
            <person name="Eisenberg T."/>
            <person name="Delmonte P."/>
            <person name="Blom J."/>
            <person name="Mitchell K.K."/>
        </authorList>
    </citation>
    <scope>NUCLEOTIDE SEQUENCE [LARGE SCALE GENOMIC DNA]</scope>
    <source>
        <strain evidence="2 3">SQ8-PEA</strain>
    </source>
</reference>
<name>A0ABT2QP80_9STAP</name>
<dbReference type="Proteomes" id="UP001209553">
    <property type="component" value="Unassembled WGS sequence"/>
</dbReference>
<evidence type="ECO:0000313" key="2">
    <source>
        <dbReference type="EMBL" id="MCU5745788.1"/>
    </source>
</evidence>
<evidence type="ECO:0000256" key="1">
    <source>
        <dbReference type="SAM" id="Phobius"/>
    </source>
</evidence>
<keyword evidence="1" id="KW-0472">Membrane</keyword>
<dbReference type="InterPro" id="IPR009793">
    <property type="entry name" value="DUF1361"/>
</dbReference>
<keyword evidence="1" id="KW-1133">Transmembrane helix</keyword>
<organism evidence="2 3">
    <name type="scientific">Staphylococcus marylandisciuri</name>
    <dbReference type="NCBI Taxonomy" id="2981529"/>
    <lineage>
        <taxon>Bacteria</taxon>
        <taxon>Bacillati</taxon>
        <taxon>Bacillota</taxon>
        <taxon>Bacilli</taxon>
        <taxon>Bacillales</taxon>
        <taxon>Staphylococcaceae</taxon>
        <taxon>Staphylococcus</taxon>
    </lineage>
</organism>
<feature type="transmembrane region" description="Helical" evidence="1">
    <location>
        <begin position="55"/>
        <end position="77"/>
    </location>
</feature>
<feature type="transmembrane region" description="Helical" evidence="1">
    <location>
        <begin position="12"/>
        <end position="35"/>
    </location>
</feature>
<keyword evidence="3" id="KW-1185">Reference proteome</keyword>
<protein>
    <submittedName>
        <fullName evidence="2">DUF1361 domain-containing protein</fullName>
    </submittedName>
</protein>
<evidence type="ECO:0000313" key="3">
    <source>
        <dbReference type="Proteomes" id="UP001209553"/>
    </source>
</evidence>
<proteinExistence type="predicted"/>